<reference evidence="2 3" key="2">
    <citation type="journal article" date="2020" name="Microbiol. Resour. Announc.">
        <title>Antarctic desert soil bacteria exhibit high novel natural product potential, evaluated through long-read genome sequencing and comparative genomics.</title>
        <authorList>
            <person name="Benaud N."/>
            <person name="Edwards R.J."/>
            <person name="Amos T.G."/>
            <person name="D'Agostino P.M."/>
            <person name="Gutierrez-Chavez C."/>
            <person name="Montgomery K."/>
            <person name="Nicetic I."/>
            <person name="Ferrari B.C."/>
        </authorList>
    </citation>
    <scope>NUCLEOTIDE SEQUENCE [LARGE SCALE GENOMIC DNA]</scope>
    <source>
        <strain evidence="2 3">SPB151</strain>
    </source>
</reference>
<gene>
    <name evidence="2" type="ORF">F1D05_13230</name>
</gene>
<feature type="region of interest" description="Disordered" evidence="1">
    <location>
        <begin position="188"/>
        <end position="216"/>
    </location>
</feature>
<evidence type="ECO:0000313" key="2">
    <source>
        <dbReference type="EMBL" id="QNE18696.1"/>
    </source>
</evidence>
<protein>
    <submittedName>
        <fullName evidence="2">Uncharacterized protein</fullName>
    </submittedName>
</protein>
<feature type="compositionally biased region" description="Low complexity" evidence="1">
    <location>
        <begin position="191"/>
        <end position="207"/>
    </location>
</feature>
<dbReference type="EMBL" id="CP043661">
    <property type="protein sequence ID" value="QNE18696.1"/>
    <property type="molecule type" value="Genomic_DNA"/>
</dbReference>
<sequence>MRTAVLTDKAAVDRLTKLGLDVETIHKVLRQADAEAATCTKLDPPYMGGSLRHGRTVRFLREELLPRDWDYDNPRNQCRIISPAGDFAVVASSGDAATGNERMKPTTKNPKGITIFEAVATNQLTFDLGSDFEPERKTPELLTWLLLYWFDDGEIRSELSLPRSMEGSYINDWDVRIIFPSVPRDPGPYVGAAPGSSDGDSSSDAAAYEVPVSRRA</sequence>
<evidence type="ECO:0000256" key="1">
    <source>
        <dbReference type="SAM" id="MobiDB-lite"/>
    </source>
</evidence>
<accession>A0A7G6WXI1</accession>
<proteinExistence type="predicted"/>
<reference evidence="3" key="1">
    <citation type="submission" date="2019-09" db="EMBL/GenBank/DDBJ databases">
        <title>Antimicrobial potential of Antarctic Bacteria.</title>
        <authorList>
            <person name="Benaud N."/>
            <person name="Edwards R.J."/>
            <person name="Ferrari B.C."/>
        </authorList>
    </citation>
    <scope>NUCLEOTIDE SEQUENCE [LARGE SCALE GENOMIC DNA]</scope>
    <source>
        <strain evidence="3">SPB151</strain>
    </source>
</reference>
<name>A0A7G6WXI1_9ACTN</name>
<dbReference type="RefSeq" id="WP_185447994.1">
    <property type="nucleotide sequence ID" value="NZ_CP043661.1"/>
</dbReference>
<organism evidence="2 3">
    <name type="scientific">Kribbella qitaiheensis</name>
    <dbReference type="NCBI Taxonomy" id="1544730"/>
    <lineage>
        <taxon>Bacteria</taxon>
        <taxon>Bacillati</taxon>
        <taxon>Actinomycetota</taxon>
        <taxon>Actinomycetes</taxon>
        <taxon>Propionibacteriales</taxon>
        <taxon>Kribbellaceae</taxon>
        <taxon>Kribbella</taxon>
    </lineage>
</organism>
<evidence type="ECO:0000313" key="3">
    <source>
        <dbReference type="Proteomes" id="UP000515563"/>
    </source>
</evidence>
<dbReference type="AlphaFoldDB" id="A0A7G6WXI1"/>
<dbReference type="Proteomes" id="UP000515563">
    <property type="component" value="Chromosome"/>
</dbReference>
<dbReference type="KEGG" id="kqi:F1D05_13230"/>
<keyword evidence="3" id="KW-1185">Reference proteome</keyword>